<proteinExistence type="inferred from homology"/>
<evidence type="ECO:0000256" key="2">
    <source>
        <dbReference type="ARBA" id="ARBA00022679"/>
    </source>
</evidence>
<dbReference type="CDD" id="cd03784">
    <property type="entry name" value="GT1_Gtf-like"/>
    <property type="match status" value="1"/>
</dbReference>
<dbReference type="FunFam" id="3.40.50.2000:FF:000064">
    <property type="entry name" value="Glycosyltransferase"/>
    <property type="match status" value="1"/>
</dbReference>
<dbReference type="PANTHER" id="PTHR48047:SF8">
    <property type="entry name" value="FLAVONOL 3-O-GLUCOSYLTRANSFERASE UGT89B1"/>
    <property type="match status" value="1"/>
</dbReference>
<dbReference type="InterPro" id="IPR058980">
    <property type="entry name" value="Glyco_transf_N"/>
</dbReference>
<dbReference type="Pfam" id="PF00201">
    <property type="entry name" value="UDPGT"/>
    <property type="match status" value="1"/>
</dbReference>
<dbReference type="InterPro" id="IPR002213">
    <property type="entry name" value="UDP_glucos_trans"/>
</dbReference>
<dbReference type="FunFam" id="3.40.50.2000:FF:000143">
    <property type="entry name" value="UDP-glycosyltransferase 89B1"/>
    <property type="match status" value="1"/>
</dbReference>
<dbReference type="Gene3D" id="3.40.50.2000">
    <property type="entry name" value="Glycogen Phosphorylase B"/>
    <property type="match status" value="2"/>
</dbReference>
<dbReference type="PANTHER" id="PTHR48047">
    <property type="entry name" value="GLYCOSYLTRANSFERASE"/>
    <property type="match status" value="1"/>
</dbReference>
<dbReference type="SUPFAM" id="SSF53756">
    <property type="entry name" value="UDP-Glycosyltransferase/glycogen phosphorylase"/>
    <property type="match status" value="1"/>
</dbReference>
<protein>
    <recommendedName>
        <fullName evidence="3">Glycosyltransferase N-terminal domain-containing protein</fullName>
    </recommendedName>
</protein>
<evidence type="ECO:0000313" key="5">
    <source>
        <dbReference type="Proteomes" id="UP001497457"/>
    </source>
</evidence>
<evidence type="ECO:0000259" key="3">
    <source>
        <dbReference type="Pfam" id="PF26168"/>
    </source>
</evidence>
<dbReference type="GO" id="GO:0016758">
    <property type="term" value="F:hexosyltransferase activity"/>
    <property type="evidence" value="ECO:0007669"/>
    <property type="project" value="UniProtKB-ARBA"/>
</dbReference>
<organism evidence="4 5">
    <name type="scientific">Urochloa decumbens</name>
    <dbReference type="NCBI Taxonomy" id="240449"/>
    <lineage>
        <taxon>Eukaryota</taxon>
        <taxon>Viridiplantae</taxon>
        <taxon>Streptophyta</taxon>
        <taxon>Embryophyta</taxon>
        <taxon>Tracheophyta</taxon>
        <taxon>Spermatophyta</taxon>
        <taxon>Magnoliopsida</taxon>
        <taxon>Liliopsida</taxon>
        <taxon>Poales</taxon>
        <taxon>Poaceae</taxon>
        <taxon>PACMAD clade</taxon>
        <taxon>Panicoideae</taxon>
        <taxon>Panicodae</taxon>
        <taxon>Paniceae</taxon>
        <taxon>Melinidinae</taxon>
        <taxon>Urochloa</taxon>
    </lineage>
</organism>
<keyword evidence="5" id="KW-1185">Reference proteome</keyword>
<dbReference type="EMBL" id="OZ075138">
    <property type="protein sequence ID" value="CAL5013123.1"/>
    <property type="molecule type" value="Genomic_DNA"/>
</dbReference>
<evidence type="ECO:0000256" key="1">
    <source>
        <dbReference type="ARBA" id="ARBA00009995"/>
    </source>
</evidence>
<keyword evidence="2" id="KW-0808">Transferase</keyword>
<dbReference type="AlphaFoldDB" id="A0ABC9C653"/>
<dbReference type="Pfam" id="PF26168">
    <property type="entry name" value="Glyco_transf_N"/>
    <property type="match status" value="1"/>
</dbReference>
<accession>A0ABC9C653</accession>
<evidence type="ECO:0000313" key="4">
    <source>
        <dbReference type="EMBL" id="CAL5013123.1"/>
    </source>
</evidence>
<gene>
    <name evidence="4" type="ORF">URODEC1_LOCUS71248</name>
</gene>
<reference evidence="4" key="1">
    <citation type="submission" date="2024-10" db="EMBL/GenBank/DDBJ databases">
        <authorList>
            <person name="Ryan C."/>
        </authorList>
    </citation>
    <scope>NUCLEOTIDE SEQUENCE [LARGE SCALE GENOMIC DNA]</scope>
</reference>
<dbReference type="Proteomes" id="UP001497457">
    <property type="component" value="Chromosome 28b"/>
</dbReference>
<sequence length="496" mass="51651">MATPPQKKRASNGAAAEPHVLLVPYPAQGHMLPLLDLAALLAARGLAVTVAVTSGNAPLLEPLLAACPSVGVAELPFPSSSPLLPPGCDGENTKDLPRHLFRPLMASLAELRAPLLAWCRDAQRRHGRGVTAVVSDFFTGWTAPLAAELGVPHVTFSPSPALHLAMSHALWRHLPSRRRVEDADEAVAFPEIPGSPSFPWRQLSWLFREYVAGDEVSEAIRQLFLWNLGSDIFVTNTFAALESAYLERPLPDLASRRVLAVGPLSAAVGGTTTSGSGDRGGKHAVAAASVAAWLDAFPDGSVVYVSFGTQHALSPPQAASVADALARSSAAFVWAAAARPGGAAVPEGFEAATASRGMVVRGWAPQVEILRHRAVGWFLTHCGWNSVLEAAAAGVAMLAWPMGADQFTVARILAEAGVAVPVAEGANAVPDAGRLAGAIAAAVGKEGEPVRERAAALGGMAAAAVAEGGSSRRDLEELVRMLKMVDVVPGRHPMSL</sequence>
<comment type="similarity">
    <text evidence="1">Belongs to the UDP-glycosyltransferase family.</text>
</comment>
<feature type="domain" description="Glycosyltransferase N-terminal" evidence="3">
    <location>
        <begin position="20"/>
        <end position="149"/>
    </location>
</feature>
<dbReference type="GO" id="GO:0008194">
    <property type="term" value="F:UDP-glycosyltransferase activity"/>
    <property type="evidence" value="ECO:0007669"/>
    <property type="project" value="UniProtKB-ARBA"/>
</dbReference>
<name>A0ABC9C653_9POAL</name>